<feature type="transmembrane region" description="Helical" evidence="1">
    <location>
        <begin position="29"/>
        <end position="49"/>
    </location>
</feature>
<dbReference type="GO" id="GO:1990351">
    <property type="term" value="C:transporter complex"/>
    <property type="evidence" value="ECO:0007669"/>
    <property type="project" value="TreeGrafter"/>
</dbReference>
<gene>
    <name evidence="3" type="ORF">E3J33_04340</name>
</gene>
<keyword evidence="1" id="KW-0812">Transmembrane</keyword>
<accession>A0A523YKM8</accession>
<dbReference type="Proteomes" id="UP000316925">
    <property type="component" value="Unassembled WGS sequence"/>
</dbReference>
<dbReference type="Pfam" id="PF04453">
    <property type="entry name" value="LptD"/>
    <property type="match status" value="1"/>
</dbReference>
<dbReference type="AlphaFoldDB" id="A0A523YKM8"/>
<protein>
    <submittedName>
        <fullName evidence="3">LPS-assembly protein LptD</fullName>
    </submittedName>
</protein>
<dbReference type="InterPro" id="IPR007543">
    <property type="entry name" value="LptD_C"/>
</dbReference>
<dbReference type="PANTHER" id="PTHR30189:SF1">
    <property type="entry name" value="LPS-ASSEMBLY PROTEIN LPTD"/>
    <property type="match status" value="1"/>
</dbReference>
<name>A0A523YKM8_UNCAE</name>
<feature type="domain" description="LptD C-terminal" evidence="2">
    <location>
        <begin position="286"/>
        <end position="473"/>
    </location>
</feature>
<evidence type="ECO:0000259" key="2">
    <source>
        <dbReference type="Pfam" id="PF04453"/>
    </source>
</evidence>
<organism evidence="3 4">
    <name type="scientific">Aerophobetes bacterium</name>
    <dbReference type="NCBI Taxonomy" id="2030807"/>
    <lineage>
        <taxon>Bacteria</taxon>
        <taxon>Candidatus Aerophobota</taxon>
    </lineage>
</organism>
<dbReference type="InterPro" id="IPR050218">
    <property type="entry name" value="LptD"/>
</dbReference>
<evidence type="ECO:0000313" key="3">
    <source>
        <dbReference type="EMBL" id="TET92114.1"/>
    </source>
</evidence>
<dbReference type="PANTHER" id="PTHR30189">
    <property type="entry name" value="LPS-ASSEMBLY PROTEIN"/>
    <property type="match status" value="1"/>
</dbReference>
<keyword evidence="1" id="KW-1133">Transmembrane helix</keyword>
<dbReference type="GO" id="GO:0009279">
    <property type="term" value="C:cell outer membrane"/>
    <property type="evidence" value="ECO:0007669"/>
    <property type="project" value="TreeGrafter"/>
</dbReference>
<dbReference type="EMBL" id="SOIJ01000244">
    <property type="protein sequence ID" value="TET92114.1"/>
    <property type="molecule type" value="Genomic_DNA"/>
</dbReference>
<evidence type="ECO:0000313" key="4">
    <source>
        <dbReference type="Proteomes" id="UP000316925"/>
    </source>
</evidence>
<comment type="caution">
    <text evidence="3">The sequence shown here is derived from an EMBL/GenBank/DDBJ whole genome shotgun (WGS) entry which is preliminary data.</text>
</comment>
<dbReference type="GO" id="GO:0061024">
    <property type="term" value="P:membrane organization"/>
    <property type="evidence" value="ECO:0007669"/>
    <property type="project" value="InterPro"/>
</dbReference>
<reference evidence="3 4" key="1">
    <citation type="submission" date="2019-03" db="EMBL/GenBank/DDBJ databases">
        <title>Metabolic potential of uncultured bacteria and archaea associated with petroleum seepage in deep-sea sediments.</title>
        <authorList>
            <person name="Dong X."/>
            <person name="Hubert C."/>
        </authorList>
    </citation>
    <scope>NUCLEOTIDE SEQUENCE [LARGE SCALE GENOMIC DNA]</scope>
    <source>
        <strain evidence="3">E29_bin28</strain>
    </source>
</reference>
<feature type="non-terminal residue" evidence="3">
    <location>
        <position position="673"/>
    </location>
</feature>
<keyword evidence="1" id="KW-0472">Membrane</keyword>
<sequence length="673" mass="79427">MSSPRIKPQERSFWGKTSGFRKQSSIVRVLLKIGILTYFLVAVIPSFALEKTPPVNLQADRLYWMGRSVTGQGNARLEYKDVQLKADEIVVNLDSLDLTAREEVDLQIRNRRLTGKDLTYNLRSETGTIQSIRWKDGLFFYKAEKAHFSSEVVDLKRVDFTTCDHSLPHYKMRAGTVKVYPGDKIIMKGVTLYLGSLPIFWTPYLIQYLHKENRVMLPNPGYSDFSGWYVQTGYYFYSSARFQAKLKLDYREKKGWGEGLDVFYESKAGEGEIKTYYVKETDTKEERWTLRLRHRHSLSKSTDLKVRLDRLSDKNFLDDYFGEEYKTSYLYLGHRGSGYNVAVLAEPSVNPDFERGFIERLPQIRQNLEPRRLGKSGFYLGQAAEVTNFRKEDKNIVRADSFLDLSYPFTALKYFRLRPKLGYHLFRYWYTKDHKKEEGYRGMPYQELGLFFRIGGKFGNYSHTVRPSLSYYHSSEIKSDFSLPFSLGDHAKNTHSANLLKLDLRNDLYHRKRKLISARINLDYDLTKKKERFSPLEGKVYLTPPVPHLKHLYLYLLYHPYAKEYKKIESDLSLRGKIWNLTLGLRKYTDDRVTDFVTQGGIKFGKNQITASLRYDLEGKKMREEVYSWQRDLHCWAVRLFLKNKHGAKLEKEYWIMFYIKAFPHRWIRYHPE</sequence>
<evidence type="ECO:0000256" key="1">
    <source>
        <dbReference type="SAM" id="Phobius"/>
    </source>
</evidence>
<proteinExistence type="predicted"/>